<keyword evidence="7" id="KW-1185">Reference proteome</keyword>
<dbReference type="Pfam" id="PF00160">
    <property type="entry name" value="Pro_isomerase"/>
    <property type="match status" value="1"/>
</dbReference>
<gene>
    <name evidence="6" type="ORF">HYPBUDRAFT_165721</name>
</gene>
<evidence type="ECO:0000256" key="1">
    <source>
        <dbReference type="ARBA" id="ARBA00000971"/>
    </source>
</evidence>
<name>A0A1E4RP44_9ASCO</name>
<dbReference type="InterPro" id="IPR029000">
    <property type="entry name" value="Cyclophilin-like_dom_sf"/>
</dbReference>
<dbReference type="Proteomes" id="UP000095085">
    <property type="component" value="Unassembled WGS sequence"/>
</dbReference>
<dbReference type="PANTHER" id="PTHR45625:SF2">
    <property type="entry name" value="PEPTIDYL-PROLYL CIS-TRANS ISOMERASE-LIKE 3"/>
    <property type="match status" value="1"/>
</dbReference>
<dbReference type="PROSITE" id="PS50072">
    <property type="entry name" value="CSA_PPIASE_2"/>
    <property type="match status" value="1"/>
</dbReference>
<reference evidence="7" key="1">
    <citation type="submission" date="2016-05" db="EMBL/GenBank/DDBJ databases">
        <title>Comparative genomics of biotechnologically important yeasts.</title>
        <authorList>
            <consortium name="DOE Joint Genome Institute"/>
            <person name="Riley R."/>
            <person name="Haridas S."/>
            <person name="Wolfe K.H."/>
            <person name="Lopes M.R."/>
            <person name="Hittinger C.T."/>
            <person name="Goker M."/>
            <person name="Salamov A."/>
            <person name="Wisecaver J."/>
            <person name="Long T.M."/>
            <person name="Aerts A.L."/>
            <person name="Barry K."/>
            <person name="Choi C."/>
            <person name="Clum A."/>
            <person name="Coughlan A.Y."/>
            <person name="Deshpande S."/>
            <person name="Douglass A.P."/>
            <person name="Hanson S.J."/>
            <person name="Klenk H.-P."/>
            <person name="Labutti K."/>
            <person name="Lapidus A."/>
            <person name="Lindquist E."/>
            <person name="Lipzen A."/>
            <person name="Meier-Kolthoff J.P."/>
            <person name="Ohm R.A."/>
            <person name="Otillar R.P."/>
            <person name="Pangilinan J."/>
            <person name="Peng Y."/>
            <person name="Rokas A."/>
            <person name="Rosa C.A."/>
            <person name="Scheuner C."/>
            <person name="Sibirny A.A."/>
            <person name="Slot J.C."/>
            <person name="Stielow J.B."/>
            <person name="Sun H."/>
            <person name="Kurtzman C.P."/>
            <person name="Blackwell M."/>
            <person name="Grigoriev I.V."/>
            <person name="Jeffries T.W."/>
        </authorList>
    </citation>
    <scope>NUCLEOTIDE SEQUENCE [LARGE SCALE GENOMIC DNA]</scope>
    <source>
        <strain evidence="7">NRRL Y-1933</strain>
    </source>
</reference>
<dbReference type="InterPro" id="IPR044666">
    <property type="entry name" value="Cyclophilin_A-like"/>
</dbReference>
<dbReference type="OrthoDB" id="271386at2759"/>
<evidence type="ECO:0000256" key="3">
    <source>
        <dbReference type="ARBA" id="ARBA00038286"/>
    </source>
</evidence>
<dbReference type="PANTHER" id="PTHR45625">
    <property type="entry name" value="PEPTIDYL-PROLYL CIS-TRANS ISOMERASE-RELATED"/>
    <property type="match status" value="1"/>
</dbReference>
<sequence>MSVTLHTKTGPIKIELILKNEAQAKHVQNFLRHCAKGSYNDNKILRFIPKFILQSGDPSNSGKESNPADVNHPIDKLVKSHELRISEEPAFEIKRGSVLTVNNLDMVDKLGSQFFICLSDEYKSSLIEEERYTVIGNVIDGLEAVETIEKDPELNNEEKMKKNGKLRGKWKKETWINEVEIHNNPFAVS</sequence>
<dbReference type="InterPro" id="IPR002130">
    <property type="entry name" value="Cyclophilin-type_PPIase_dom"/>
</dbReference>
<evidence type="ECO:0000256" key="2">
    <source>
        <dbReference type="ARBA" id="ARBA00029569"/>
    </source>
</evidence>
<dbReference type="SUPFAM" id="SSF50891">
    <property type="entry name" value="Cyclophilin-like"/>
    <property type="match status" value="1"/>
</dbReference>
<dbReference type="STRING" id="984485.A0A1E4RP44"/>
<dbReference type="RefSeq" id="XP_020078104.1">
    <property type="nucleotide sequence ID" value="XM_020222716.1"/>
</dbReference>
<evidence type="ECO:0000313" key="6">
    <source>
        <dbReference type="EMBL" id="ODV69037.1"/>
    </source>
</evidence>
<feature type="domain" description="PPIase cyclophilin-type" evidence="5">
    <location>
        <begin position="13"/>
        <end position="181"/>
    </location>
</feature>
<dbReference type="GO" id="GO:0003755">
    <property type="term" value="F:peptidyl-prolyl cis-trans isomerase activity"/>
    <property type="evidence" value="ECO:0007669"/>
    <property type="project" value="UniProtKB-EC"/>
</dbReference>
<comment type="catalytic activity">
    <reaction evidence="1">
        <text>[protein]-peptidylproline (omega=180) = [protein]-peptidylproline (omega=0)</text>
        <dbReference type="Rhea" id="RHEA:16237"/>
        <dbReference type="Rhea" id="RHEA-COMP:10747"/>
        <dbReference type="Rhea" id="RHEA-COMP:10748"/>
        <dbReference type="ChEBI" id="CHEBI:83833"/>
        <dbReference type="ChEBI" id="CHEBI:83834"/>
        <dbReference type="EC" id="5.2.1.8"/>
    </reaction>
</comment>
<evidence type="ECO:0000259" key="5">
    <source>
        <dbReference type="PROSITE" id="PS50072"/>
    </source>
</evidence>
<dbReference type="EMBL" id="KV454539">
    <property type="protein sequence ID" value="ODV69037.1"/>
    <property type="molecule type" value="Genomic_DNA"/>
</dbReference>
<dbReference type="GeneID" id="30997265"/>
<evidence type="ECO:0000256" key="4">
    <source>
        <dbReference type="ARBA" id="ARBA00040797"/>
    </source>
</evidence>
<dbReference type="Gene3D" id="2.40.100.10">
    <property type="entry name" value="Cyclophilin-like"/>
    <property type="match status" value="1"/>
</dbReference>
<comment type="similarity">
    <text evidence="3">Belongs to the cyclophilin-type PPIase family. PPIL3 subfamily.</text>
</comment>
<evidence type="ECO:0000313" key="7">
    <source>
        <dbReference type="Proteomes" id="UP000095085"/>
    </source>
</evidence>
<protein>
    <recommendedName>
        <fullName evidence="4">Peptidyl-prolyl cis-trans isomerase-like 3</fullName>
    </recommendedName>
    <alternativeName>
        <fullName evidence="2">Rotamase</fullName>
    </alternativeName>
</protein>
<dbReference type="GO" id="GO:0071013">
    <property type="term" value="C:catalytic step 2 spliceosome"/>
    <property type="evidence" value="ECO:0007669"/>
    <property type="project" value="TreeGrafter"/>
</dbReference>
<proteinExistence type="inferred from homology"/>
<dbReference type="AlphaFoldDB" id="A0A1E4RP44"/>
<accession>A0A1E4RP44</accession>
<organism evidence="6 7">
    <name type="scientific">Hyphopichia burtonii NRRL Y-1933</name>
    <dbReference type="NCBI Taxonomy" id="984485"/>
    <lineage>
        <taxon>Eukaryota</taxon>
        <taxon>Fungi</taxon>
        <taxon>Dikarya</taxon>
        <taxon>Ascomycota</taxon>
        <taxon>Saccharomycotina</taxon>
        <taxon>Pichiomycetes</taxon>
        <taxon>Debaryomycetaceae</taxon>
        <taxon>Hyphopichia</taxon>
    </lineage>
</organism>